<sequence length="54" mass="6208">MQVVNSRKILYQPTDKNSQKSINSTINPPCDRLNLISCFRQQWQARGPDNFANA</sequence>
<proteinExistence type="predicted"/>
<feature type="compositionally biased region" description="Polar residues" evidence="1">
    <location>
        <begin position="14"/>
        <end position="25"/>
    </location>
</feature>
<reference evidence="2" key="1">
    <citation type="submission" date="2014-09" db="EMBL/GenBank/DDBJ databases">
        <authorList>
            <person name="Magalhaes I.L.F."/>
            <person name="Oliveira U."/>
            <person name="Santos F.R."/>
            <person name="Vidigal T.H.D.A."/>
            <person name="Brescovit A.D."/>
            <person name="Santos A.J."/>
        </authorList>
    </citation>
    <scope>NUCLEOTIDE SEQUENCE</scope>
    <source>
        <tissue evidence="2">Shoot tissue taken approximately 20 cm above the soil surface</tissue>
    </source>
</reference>
<evidence type="ECO:0000313" key="2">
    <source>
        <dbReference type="EMBL" id="JAD97104.1"/>
    </source>
</evidence>
<organism evidence="2">
    <name type="scientific">Arundo donax</name>
    <name type="common">Giant reed</name>
    <name type="synonym">Donax arundinaceus</name>
    <dbReference type="NCBI Taxonomy" id="35708"/>
    <lineage>
        <taxon>Eukaryota</taxon>
        <taxon>Viridiplantae</taxon>
        <taxon>Streptophyta</taxon>
        <taxon>Embryophyta</taxon>
        <taxon>Tracheophyta</taxon>
        <taxon>Spermatophyta</taxon>
        <taxon>Magnoliopsida</taxon>
        <taxon>Liliopsida</taxon>
        <taxon>Poales</taxon>
        <taxon>Poaceae</taxon>
        <taxon>PACMAD clade</taxon>
        <taxon>Arundinoideae</taxon>
        <taxon>Arundineae</taxon>
        <taxon>Arundo</taxon>
    </lineage>
</organism>
<reference evidence="2" key="2">
    <citation type="journal article" date="2015" name="Data Brief">
        <title>Shoot transcriptome of the giant reed, Arundo donax.</title>
        <authorList>
            <person name="Barrero R.A."/>
            <person name="Guerrero F.D."/>
            <person name="Moolhuijzen P."/>
            <person name="Goolsby J.A."/>
            <person name="Tidwell J."/>
            <person name="Bellgard S.E."/>
            <person name="Bellgard M.I."/>
        </authorList>
    </citation>
    <scope>NUCLEOTIDE SEQUENCE</scope>
    <source>
        <tissue evidence="2">Shoot tissue taken approximately 20 cm above the soil surface</tissue>
    </source>
</reference>
<evidence type="ECO:0000256" key="1">
    <source>
        <dbReference type="SAM" id="MobiDB-lite"/>
    </source>
</evidence>
<feature type="region of interest" description="Disordered" evidence="1">
    <location>
        <begin position="1"/>
        <end position="25"/>
    </location>
</feature>
<dbReference type="AlphaFoldDB" id="A0A0A9E8R6"/>
<name>A0A0A9E8R6_ARUDO</name>
<dbReference type="EMBL" id="GBRH01200791">
    <property type="protein sequence ID" value="JAD97104.1"/>
    <property type="molecule type" value="Transcribed_RNA"/>
</dbReference>
<protein>
    <submittedName>
        <fullName evidence="2">Uncharacterized protein</fullName>
    </submittedName>
</protein>
<accession>A0A0A9E8R6</accession>